<dbReference type="Pfam" id="PF23123">
    <property type="entry name" value="WDR72_alpha-sol"/>
    <property type="match status" value="1"/>
</dbReference>
<dbReference type="Proteomes" id="UP000326062">
    <property type="component" value="Chromosome 8"/>
</dbReference>
<organism evidence="3 4">
    <name type="scientific">Muntiacus reevesi</name>
    <name type="common">Reeves' muntjac</name>
    <name type="synonym">Cervus reevesi</name>
    <dbReference type="NCBI Taxonomy" id="9886"/>
    <lineage>
        <taxon>Eukaryota</taxon>
        <taxon>Metazoa</taxon>
        <taxon>Chordata</taxon>
        <taxon>Craniata</taxon>
        <taxon>Vertebrata</taxon>
        <taxon>Euteleostomi</taxon>
        <taxon>Mammalia</taxon>
        <taxon>Eutheria</taxon>
        <taxon>Laurasiatheria</taxon>
        <taxon>Artiodactyla</taxon>
        <taxon>Ruminantia</taxon>
        <taxon>Pecora</taxon>
        <taxon>Cervidae</taxon>
        <taxon>Muntiacinae</taxon>
        <taxon>Muntiacus</taxon>
    </lineage>
</organism>
<protein>
    <recommendedName>
        <fullName evidence="2">WDR72-like alpha-solenoid domain-containing protein</fullName>
    </recommendedName>
</protein>
<comment type="caution">
    <text evidence="3">The sequence shown here is derived from an EMBL/GenBank/DDBJ whole genome shotgun (WGS) entry which is preliminary data.</text>
</comment>
<dbReference type="InterPro" id="IPR057848">
    <property type="entry name" value="WDR72_alpha-sol"/>
</dbReference>
<feature type="non-terminal residue" evidence="3">
    <location>
        <position position="1"/>
    </location>
</feature>
<feature type="domain" description="WDR72-like alpha-solenoid" evidence="2">
    <location>
        <begin position="13"/>
        <end position="53"/>
    </location>
</feature>
<gene>
    <name evidence="3" type="ORF">FD755_013349</name>
</gene>
<evidence type="ECO:0000313" key="4">
    <source>
        <dbReference type="Proteomes" id="UP000326062"/>
    </source>
</evidence>
<accession>A0A5N3XLK2</accession>
<sequence>CSLISSGRLTNSSQPTALAPVSSVKHDSNSNSANFQDTEDMPDRCVLEESESPVILEPQLAQWLVLQSPPPHQDSSEDERLLCVCSQPRFCLSIHGTEKWRL</sequence>
<evidence type="ECO:0000313" key="3">
    <source>
        <dbReference type="EMBL" id="KAB0374857.1"/>
    </source>
</evidence>
<dbReference type="AlphaFoldDB" id="A0A5N3XLK2"/>
<keyword evidence="4" id="KW-1185">Reference proteome</keyword>
<name>A0A5N3XLK2_MUNRE</name>
<evidence type="ECO:0000256" key="1">
    <source>
        <dbReference type="SAM" id="MobiDB-lite"/>
    </source>
</evidence>
<dbReference type="EMBL" id="VCEB01000007">
    <property type="protein sequence ID" value="KAB0374857.1"/>
    <property type="molecule type" value="Genomic_DNA"/>
</dbReference>
<feature type="region of interest" description="Disordered" evidence="1">
    <location>
        <begin position="1"/>
        <end position="40"/>
    </location>
</feature>
<proteinExistence type="predicted"/>
<evidence type="ECO:0000259" key="2">
    <source>
        <dbReference type="Pfam" id="PF23123"/>
    </source>
</evidence>
<reference evidence="3 4" key="1">
    <citation type="submission" date="2019-06" db="EMBL/GenBank/DDBJ databases">
        <title>Discovery of a novel chromosome fission-fusion reversal in muntjac.</title>
        <authorList>
            <person name="Mudd A.B."/>
            <person name="Bredeson J.V."/>
            <person name="Baum R."/>
            <person name="Hockemeyer D."/>
            <person name="Rokhsar D.S."/>
        </authorList>
    </citation>
    <scope>NUCLEOTIDE SEQUENCE [LARGE SCALE GENOMIC DNA]</scope>
    <source>
        <strain evidence="3">UCam_UCB_Mr</strain>
        <tissue evidence="3">Fibroblast cell line</tissue>
    </source>
</reference>
<feature type="compositionally biased region" description="Polar residues" evidence="1">
    <location>
        <begin position="1"/>
        <end position="16"/>
    </location>
</feature>